<dbReference type="Proteomes" id="UP001165190">
    <property type="component" value="Unassembled WGS sequence"/>
</dbReference>
<reference evidence="7" key="1">
    <citation type="submission" date="2023-05" db="EMBL/GenBank/DDBJ databases">
        <title>Genome and transcriptome analyses reveal genes involved in the formation of fine ridges on petal epidermal cells in Hibiscus trionum.</title>
        <authorList>
            <person name="Koshimizu S."/>
            <person name="Masuda S."/>
            <person name="Ishii T."/>
            <person name="Shirasu K."/>
            <person name="Hoshino A."/>
            <person name="Arita M."/>
        </authorList>
    </citation>
    <scope>NUCLEOTIDE SEQUENCE</scope>
    <source>
        <strain evidence="7">Hamamatsu line</strain>
    </source>
</reference>
<feature type="transmembrane region" description="Helical" evidence="6">
    <location>
        <begin position="60"/>
        <end position="82"/>
    </location>
</feature>
<comment type="subcellular location">
    <subcellularLocation>
        <location evidence="1">Membrane</location>
        <topology evidence="1">Multi-pass membrane protein</topology>
    </subcellularLocation>
</comment>
<keyword evidence="5 6" id="KW-0472">Membrane</keyword>
<dbReference type="GO" id="GO:0016020">
    <property type="term" value="C:membrane"/>
    <property type="evidence" value="ECO:0007669"/>
    <property type="project" value="UniProtKB-SubCell"/>
</dbReference>
<keyword evidence="4 6" id="KW-1133">Transmembrane helix</keyword>
<name>A0A9W7LQW5_HIBTR</name>
<feature type="transmembrane region" description="Helical" evidence="6">
    <location>
        <begin position="120"/>
        <end position="136"/>
    </location>
</feature>
<evidence type="ECO:0000313" key="7">
    <source>
        <dbReference type="EMBL" id="GMI72095.1"/>
    </source>
</evidence>
<dbReference type="EMBL" id="BSYR01000010">
    <property type="protein sequence ID" value="GMI72095.1"/>
    <property type="molecule type" value="Genomic_DNA"/>
</dbReference>
<dbReference type="AlphaFoldDB" id="A0A9W7LQW5"/>
<keyword evidence="8" id="KW-1185">Reference proteome</keyword>
<feature type="transmembrane region" description="Helical" evidence="6">
    <location>
        <begin position="88"/>
        <end position="108"/>
    </location>
</feature>
<evidence type="ECO:0000256" key="2">
    <source>
        <dbReference type="ARBA" id="ARBA00008707"/>
    </source>
</evidence>
<dbReference type="PANTHER" id="PTHR31621:SF66">
    <property type="entry name" value="PROTEIN DMP2"/>
    <property type="match status" value="1"/>
</dbReference>
<feature type="transmembrane region" description="Helical" evidence="6">
    <location>
        <begin position="156"/>
        <end position="176"/>
    </location>
</feature>
<evidence type="ECO:0000256" key="3">
    <source>
        <dbReference type="ARBA" id="ARBA00022692"/>
    </source>
</evidence>
<evidence type="ECO:0000256" key="6">
    <source>
        <dbReference type="SAM" id="Phobius"/>
    </source>
</evidence>
<keyword evidence="3 6" id="KW-0812">Transmembrane</keyword>
<evidence type="ECO:0000256" key="5">
    <source>
        <dbReference type="ARBA" id="ARBA00023136"/>
    </source>
</evidence>
<proteinExistence type="inferred from homology"/>
<feature type="transmembrane region" description="Helical" evidence="6">
    <location>
        <begin position="28"/>
        <end position="48"/>
    </location>
</feature>
<comment type="similarity">
    <text evidence="2">Belongs to the plant DMP1 protein family.</text>
</comment>
<protein>
    <submittedName>
        <fullName evidence="7">DUF679 domain membrane protein 2, Arabidopsis thaliana DUF679 domain membrane protein 2</fullName>
    </submittedName>
</protein>
<evidence type="ECO:0000256" key="4">
    <source>
        <dbReference type="ARBA" id="ARBA00022989"/>
    </source>
</evidence>
<dbReference type="PANTHER" id="PTHR31621">
    <property type="entry name" value="PROTEIN DMP3"/>
    <property type="match status" value="1"/>
</dbReference>
<dbReference type="OrthoDB" id="10378623at2759"/>
<sequence length="195" mass="20926">MARSGSTAAATSSSTSTPGKVFASWGNLIKILPTAAVFVFQFLNPLITSNGNCGMIVRKVLECTFIGLCCFFCAFACFTDSYRDRNGVIHYGVATLTGFWPSPASGSVDPSRYRLKFGDFVHAFFSLVVFAAFSLLDSGTVKCLYPQLEFADKLLVMVLPPAIGAITGVVFIVFPYTRHGLGYPPLLSNDGGDDS</sequence>
<dbReference type="GO" id="GO:0005737">
    <property type="term" value="C:cytoplasm"/>
    <property type="evidence" value="ECO:0007669"/>
    <property type="project" value="UniProtKB-ARBA"/>
</dbReference>
<comment type="caution">
    <text evidence="7">The sequence shown here is derived from an EMBL/GenBank/DDBJ whole genome shotgun (WGS) entry which is preliminary data.</text>
</comment>
<evidence type="ECO:0000313" key="8">
    <source>
        <dbReference type="Proteomes" id="UP001165190"/>
    </source>
</evidence>
<dbReference type="GO" id="GO:0010256">
    <property type="term" value="P:endomembrane system organization"/>
    <property type="evidence" value="ECO:0007669"/>
    <property type="project" value="TreeGrafter"/>
</dbReference>
<evidence type="ECO:0000256" key="1">
    <source>
        <dbReference type="ARBA" id="ARBA00004141"/>
    </source>
</evidence>
<accession>A0A9W7LQW5</accession>
<dbReference type="Pfam" id="PF05078">
    <property type="entry name" value="DUF679"/>
    <property type="match status" value="1"/>
</dbReference>
<organism evidence="7 8">
    <name type="scientific">Hibiscus trionum</name>
    <name type="common">Flower of an hour</name>
    <dbReference type="NCBI Taxonomy" id="183268"/>
    <lineage>
        <taxon>Eukaryota</taxon>
        <taxon>Viridiplantae</taxon>
        <taxon>Streptophyta</taxon>
        <taxon>Embryophyta</taxon>
        <taxon>Tracheophyta</taxon>
        <taxon>Spermatophyta</taxon>
        <taxon>Magnoliopsida</taxon>
        <taxon>eudicotyledons</taxon>
        <taxon>Gunneridae</taxon>
        <taxon>Pentapetalae</taxon>
        <taxon>rosids</taxon>
        <taxon>malvids</taxon>
        <taxon>Malvales</taxon>
        <taxon>Malvaceae</taxon>
        <taxon>Malvoideae</taxon>
        <taxon>Hibiscus</taxon>
    </lineage>
</organism>
<dbReference type="InterPro" id="IPR007770">
    <property type="entry name" value="DMP"/>
</dbReference>
<gene>
    <name evidence="7" type="ORF">HRI_000878800</name>
</gene>